<name>A0A195C309_9HYME</name>
<gene>
    <name evidence="1" type="ORF">ALC62_14575</name>
</gene>
<organism evidence="1 2">
    <name type="scientific">Cyphomyrmex costatus</name>
    <dbReference type="NCBI Taxonomy" id="456900"/>
    <lineage>
        <taxon>Eukaryota</taxon>
        <taxon>Metazoa</taxon>
        <taxon>Ecdysozoa</taxon>
        <taxon>Arthropoda</taxon>
        <taxon>Hexapoda</taxon>
        <taxon>Insecta</taxon>
        <taxon>Pterygota</taxon>
        <taxon>Neoptera</taxon>
        <taxon>Endopterygota</taxon>
        <taxon>Hymenoptera</taxon>
        <taxon>Apocrita</taxon>
        <taxon>Aculeata</taxon>
        <taxon>Formicoidea</taxon>
        <taxon>Formicidae</taxon>
        <taxon>Myrmicinae</taxon>
        <taxon>Cyphomyrmex</taxon>
    </lineage>
</organism>
<proteinExistence type="predicted"/>
<protein>
    <submittedName>
        <fullName evidence="1">Uncharacterized protein</fullName>
    </submittedName>
</protein>
<dbReference type="Proteomes" id="UP000078542">
    <property type="component" value="Unassembled WGS sequence"/>
</dbReference>
<evidence type="ECO:0000313" key="2">
    <source>
        <dbReference type="Proteomes" id="UP000078542"/>
    </source>
</evidence>
<evidence type="ECO:0000313" key="1">
    <source>
        <dbReference type="EMBL" id="KYM94980.1"/>
    </source>
</evidence>
<sequence length="262" mass="29124">MDNSGSTLVCRLSYQFLCRPAADICTLSSLQQALVIHATTGFGISCYNNTNLNPSRTLQRPLYPLPYRLTYLLNALAQGGRKCCSAATGWRNAAKFACRVAASRSLQTQFSWVNSGGINAKLSRNCQRQHLKPASPSTRRENYCVFSSHEVVGMAAKLYGVSFICSLPGHKMFRSKTSKGTPFCMKSPVAKILASKMNVSPQAYVLEEDRSEENAGSRLYKLQVRWLPQRNKSKEKPMARVPALHTVTIDDCKMEKEERGGE</sequence>
<dbReference type="EMBL" id="KQ978344">
    <property type="protein sequence ID" value="KYM94980.1"/>
    <property type="molecule type" value="Genomic_DNA"/>
</dbReference>
<reference evidence="1 2" key="1">
    <citation type="submission" date="2016-03" db="EMBL/GenBank/DDBJ databases">
        <title>Cyphomyrmex costatus WGS genome.</title>
        <authorList>
            <person name="Nygaard S."/>
            <person name="Hu H."/>
            <person name="Boomsma J."/>
            <person name="Zhang G."/>
        </authorList>
    </citation>
    <scope>NUCLEOTIDE SEQUENCE [LARGE SCALE GENOMIC DNA]</scope>
    <source>
        <strain evidence="1">MS0001</strain>
        <tissue evidence="1">Whole body</tissue>
    </source>
</reference>
<accession>A0A195C309</accession>
<dbReference type="AlphaFoldDB" id="A0A195C309"/>
<keyword evidence="2" id="KW-1185">Reference proteome</keyword>